<dbReference type="CDD" id="cd03392">
    <property type="entry name" value="PAP2_like_2"/>
    <property type="match status" value="1"/>
</dbReference>
<evidence type="ECO:0000313" key="3">
    <source>
        <dbReference type="EMBL" id="MFD2067188.1"/>
    </source>
</evidence>
<evidence type="ECO:0000313" key="4">
    <source>
        <dbReference type="Proteomes" id="UP001597369"/>
    </source>
</evidence>
<dbReference type="SMART" id="SM00014">
    <property type="entry name" value="acidPPc"/>
    <property type="match status" value="1"/>
</dbReference>
<comment type="caution">
    <text evidence="3">The sequence shown here is derived from an EMBL/GenBank/DDBJ whole genome shotgun (WGS) entry which is preliminary data.</text>
</comment>
<proteinExistence type="predicted"/>
<dbReference type="Gene3D" id="1.20.144.10">
    <property type="entry name" value="Phosphatidic acid phosphatase type 2/haloperoxidase"/>
    <property type="match status" value="1"/>
</dbReference>
<keyword evidence="4" id="KW-1185">Reference proteome</keyword>
<keyword evidence="1" id="KW-1133">Transmembrane helix</keyword>
<feature type="transmembrane region" description="Helical" evidence="1">
    <location>
        <begin position="129"/>
        <end position="149"/>
    </location>
</feature>
<evidence type="ECO:0000259" key="2">
    <source>
        <dbReference type="SMART" id="SM00014"/>
    </source>
</evidence>
<keyword evidence="1" id="KW-0812">Transmembrane</keyword>
<feature type="domain" description="Phosphatidic acid phosphatase type 2/haloperoxidase" evidence="2">
    <location>
        <begin position="130"/>
        <end position="245"/>
    </location>
</feature>
<feature type="transmembrane region" description="Helical" evidence="1">
    <location>
        <begin position="99"/>
        <end position="122"/>
    </location>
</feature>
<evidence type="ECO:0000256" key="1">
    <source>
        <dbReference type="SAM" id="Phobius"/>
    </source>
</evidence>
<dbReference type="InterPro" id="IPR036938">
    <property type="entry name" value="PAP2/HPO_sf"/>
</dbReference>
<keyword evidence="1" id="KW-0472">Membrane</keyword>
<dbReference type="Proteomes" id="UP001597369">
    <property type="component" value="Unassembled WGS sequence"/>
</dbReference>
<sequence length="261" mass="29559">MKNILAHKVQRGVSWFLHQPGVVRFRNRYPRAADSVAKRFDAKEFSGLPLTLLVLVFLFNLLLLSQLADSVVGAEGIVKLDQKFTAFLYEARFEQLSWLLYYISYLGSSEAVFMLGAVITVLFVIKRRFVAILAFWLVMAGMGLSVRYGKTYISRDRPADVAYYPVKNFSFPSGHATTAMALYGMCAYFLVRHFKKNSSKRKASSWAGVILILLVGFTRIYLGVHYLSDVLAGFLLGILWVLLGISLMEVLQLRQRYKAQG</sequence>
<dbReference type="RefSeq" id="WP_229961011.1">
    <property type="nucleotide sequence ID" value="NZ_JAJJWI010000009.1"/>
</dbReference>
<reference evidence="4" key="1">
    <citation type="journal article" date="2019" name="Int. J. Syst. Evol. Microbiol.">
        <title>The Global Catalogue of Microorganisms (GCM) 10K type strain sequencing project: providing services to taxonomists for standard genome sequencing and annotation.</title>
        <authorList>
            <consortium name="The Broad Institute Genomics Platform"/>
            <consortium name="The Broad Institute Genome Sequencing Center for Infectious Disease"/>
            <person name="Wu L."/>
            <person name="Ma J."/>
        </authorList>
    </citation>
    <scope>NUCLEOTIDE SEQUENCE [LARGE SCALE GENOMIC DNA]</scope>
    <source>
        <strain evidence="4">JCM 16545</strain>
    </source>
</reference>
<feature type="transmembrane region" description="Helical" evidence="1">
    <location>
        <begin position="203"/>
        <end position="224"/>
    </location>
</feature>
<organism evidence="3 4">
    <name type="scientific">Pontibacter silvestris</name>
    <dbReference type="NCBI Taxonomy" id="2305183"/>
    <lineage>
        <taxon>Bacteria</taxon>
        <taxon>Pseudomonadati</taxon>
        <taxon>Bacteroidota</taxon>
        <taxon>Cytophagia</taxon>
        <taxon>Cytophagales</taxon>
        <taxon>Hymenobacteraceae</taxon>
        <taxon>Pontibacter</taxon>
    </lineage>
</organism>
<name>A0ABW4WWS7_9BACT</name>
<feature type="transmembrane region" description="Helical" evidence="1">
    <location>
        <begin position="169"/>
        <end position="191"/>
    </location>
</feature>
<accession>A0ABW4WWS7</accession>
<protein>
    <submittedName>
        <fullName evidence="3">Phosphatase PAP2 family protein</fullName>
    </submittedName>
</protein>
<dbReference type="EMBL" id="JBHUHV010000029">
    <property type="protein sequence ID" value="MFD2067188.1"/>
    <property type="molecule type" value="Genomic_DNA"/>
</dbReference>
<dbReference type="InterPro" id="IPR000326">
    <property type="entry name" value="PAP2/HPO"/>
</dbReference>
<gene>
    <name evidence="3" type="ORF">ACFSKU_09865</name>
</gene>
<feature type="transmembrane region" description="Helical" evidence="1">
    <location>
        <begin position="48"/>
        <end position="68"/>
    </location>
</feature>
<feature type="transmembrane region" description="Helical" evidence="1">
    <location>
        <begin position="230"/>
        <end position="251"/>
    </location>
</feature>
<dbReference type="SUPFAM" id="SSF48317">
    <property type="entry name" value="Acid phosphatase/Vanadium-dependent haloperoxidase"/>
    <property type="match status" value="1"/>
</dbReference>
<dbReference type="PANTHER" id="PTHR14969:SF13">
    <property type="entry name" value="AT30094P"/>
    <property type="match status" value="1"/>
</dbReference>
<dbReference type="Pfam" id="PF01569">
    <property type="entry name" value="PAP2"/>
    <property type="match status" value="1"/>
</dbReference>
<dbReference type="PANTHER" id="PTHR14969">
    <property type="entry name" value="SPHINGOSINE-1-PHOSPHATE PHOSPHOHYDROLASE"/>
    <property type="match status" value="1"/>
</dbReference>